<organism evidence="3 4">
    <name type="scientific">Byssochlamys spectabilis (strain No. 5 / NBRC 109023)</name>
    <name type="common">Paecilomyces variotii</name>
    <dbReference type="NCBI Taxonomy" id="1356009"/>
    <lineage>
        <taxon>Eukaryota</taxon>
        <taxon>Fungi</taxon>
        <taxon>Dikarya</taxon>
        <taxon>Ascomycota</taxon>
        <taxon>Pezizomycotina</taxon>
        <taxon>Eurotiomycetes</taxon>
        <taxon>Eurotiomycetidae</taxon>
        <taxon>Eurotiales</taxon>
        <taxon>Thermoascaceae</taxon>
        <taxon>Paecilomyces</taxon>
    </lineage>
</organism>
<feature type="domain" description="Alpha/beta hydrolase fold-3" evidence="2">
    <location>
        <begin position="51"/>
        <end position="188"/>
    </location>
</feature>
<dbReference type="eggNOG" id="KOG1515">
    <property type="taxonomic scope" value="Eukaryota"/>
</dbReference>
<dbReference type="InterPro" id="IPR013094">
    <property type="entry name" value="AB_hydrolase_3"/>
</dbReference>
<dbReference type="InterPro" id="IPR029058">
    <property type="entry name" value="AB_hydrolase_fold"/>
</dbReference>
<evidence type="ECO:0000259" key="2">
    <source>
        <dbReference type="Pfam" id="PF07859"/>
    </source>
</evidence>
<evidence type="ECO:0000313" key="3">
    <source>
        <dbReference type="EMBL" id="GAD98822.1"/>
    </source>
</evidence>
<dbReference type="Proteomes" id="UP000018001">
    <property type="component" value="Unassembled WGS sequence"/>
</dbReference>
<sequence length="800" mass="91225">MGEAPEPGREKIANFHLIQRDYKHSGGHGIRADILIPKTPFQGKRPVIARFHGGGLMAGDSLFLDWMPQWLLQLAERHSAVIVSPNYRLLPEATGLDILEDVEEFWSWLHSSSLTETLKNHESETALDLSRIITAGDSAGGLLSIYLALSHPDEIRAGTGAYPMVDMHDPDYRIPQYKEMFNSPVLPVSVITDHLAKMKPEDAALTYPPPERFPLCTAAFQHGKVLEFYERGAEDSPRKDDLFLVERLEKEGAKLPRGGIFILHGIEDSVVPVRGSEIFIAKAKEVMKGKQGGDKLVLALRPGDHGFDGDTTLDDEWLKEAIKPAVEACQTVCDIKRVPIRIWCEPEQKWLEYKRSFRPGFWQHKCQHRACWMRAVGILESDIYYASSPVTASTHFPCPGSLSPCPLNLAFLQTCRTIYYEARTMPYELNRFHTWELSSFSNFTYCLKSWQIRSISHLSIDLSDSFGANTAAWNESLAIIARSFVGLKTLSITIWLGSFQQACRSNFWSGGLLDLDRLHLQGLRLVIYGRPGQPVFDYSAGTSVELPVEHFNTHIRRCVAGLEGSRLIMEDCDYISYKGTVSNDPSTERSEIRFSAAQTCLEQIYADWAHKRSNAILPVEFHFDFYPLYMCDMIERLPDSMGNAEIQGHDLFTRRYAFANAYDKSNGRHDRIVGYQFHDDTPREEIEKGLKVFLEARKRVKESHAKLAPVYQAEAQRRLWERRARRDSHEPQLKQRFDLNKIIHSPQEHDEEPGEWRHRLVAETVAPFIETFPWEVPIFTKATDTGICTNCPKKQPGHYN</sequence>
<dbReference type="Gene3D" id="3.40.50.1820">
    <property type="entry name" value="alpha/beta hydrolase"/>
    <property type="match status" value="1"/>
</dbReference>
<dbReference type="Pfam" id="PF07859">
    <property type="entry name" value="Abhydrolase_3"/>
    <property type="match status" value="1"/>
</dbReference>
<reference evidence="4" key="1">
    <citation type="journal article" date="2014" name="Genome Announc.">
        <title>Draft genome sequence of the formaldehyde-resistant fungus Byssochlamys spectabilis No. 5 (anamorph Paecilomyces variotii No. 5) (NBRC109023).</title>
        <authorList>
            <person name="Oka T."/>
            <person name="Ekino K."/>
            <person name="Fukuda K."/>
            <person name="Nomura Y."/>
        </authorList>
    </citation>
    <scope>NUCLEOTIDE SEQUENCE [LARGE SCALE GENOMIC DNA]</scope>
    <source>
        <strain evidence="4">No. 5 / NBRC 109023</strain>
    </source>
</reference>
<dbReference type="OrthoDB" id="19653at2759"/>
<gene>
    <name evidence="3" type="ORF">PVAR5_7523</name>
</gene>
<dbReference type="PANTHER" id="PTHR48081:SF3">
    <property type="entry name" value="ALPHA_BETA HYDROLASE FOLD-3 DOMAIN-CONTAINING PROTEIN"/>
    <property type="match status" value="1"/>
</dbReference>
<comment type="caution">
    <text evidence="3">The sequence shown here is derived from an EMBL/GenBank/DDBJ whole genome shotgun (WGS) entry which is preliminary data.</text>
</comment>
<dbReference type="SUPFAM" id="SSF53474">
    <property type="entry name" value="alpha/beta-Hydrolases"/>
    <property type="match status" value="1"/>
</dbReference>
<keyword evidence="1" id="KW-0378">Hydrolase</keyword>
<proteinExistence type="predicted"/>
<protein>
    <recommendedName>
        <fullName evidence="2">Alpha/beta hydrolase fold-3 domain-containing protein</fullName>
    </recommendedName>
</protein>
<dbReference type="GO" id="GO:0016787">
    <property type="term" value="F:hydrolase activity"/>
    <property type="evidence" value="ECO:0007669"/>
    <property type="project" value="UniProtKB-KW"/>
</dbReference>
<keyword evidence="4" id="KW-1185">Reference proteome</keyword>
<dbReference type="AlphaFoldDB" id="V5GD21"/>
<evidence type="ECO:0000313" key="4">
    <source>
        <dbReference type="Proteomes" id="UP000018001"/>
    </source>
</evidence>
<dbReference type="HOGENOM" id="CLU_351591_0_0_1"/>
<accession>V5GD21</accession>
<dbReference type="EMBL" id="BAUL01000261">
    <property type="protein sequence ID" value="GAD98822.1"/>
    <property type="molecule type" value="Genomic_DNA"/>
</dbReference>
<dbReference type="InParanoid" id="V5GD21"/>
<evidence type="ECO:0000256" key="1">
    <source>
        <dbReference type="ARBA" id="ARBA00022801"/>
    </source>
</evidence>
<dbReference type="PANTHER" id="PTHR48081">
    <property type="entry name" value="AB HYDROLASE SUPERFAMILY PROTEIN C4A8.06C"/>
    <property type="match status" value="1"/>
</dbReference>
<dbReference type="InterPro" id="IPR050300">
    <property type="entry name" value="GDXG_lipolytic_enzyme"/>
</dbReference>
<name>V5GD21_BYSSN</name>